<sequence>MSLPRFPVALATESRANALHHGDPEVRVCEIRFWQQRERKTRRELRASRCRRRGVKAARDVPCGSLI</sequence>
<gene>
    <name evidence="1" type="ORF">SKAU_G00229520</name>
</gene>
<evidence type="ECO:0000313" key="1">
    <source>
        <dbReference type="EMBL" id="KAJ8351476.1"/>
    </source>
</evidence>
<comment type="caution">
    <text evidence="1">The sequence shown here is derived from an EMBL/GenBank/DDBJ whole genome shotgun (WGS) entry which is preliminary data.</text>
</comment>
<dbReference type="AlphaFoldDB" id="A0A9Q1IT73"/>
<evidence type="ECO:0000313" key="2">
    <source>
        <dbReference type="Proteomes" id="UP001152622"/>
    </source>
</evidence>
<protein>
    <submittedName>
        <fullName evidence="1">Uncharacterized protein</fullName>
    </submittedName>
</protein>
<proteinExistence type="predicted"/>
<dbReference type="Proteomes" id="UP001152622">
    <property type="component" value="Chromosome 8"/>
</dbReference>
<organism evidence="1 2">
    <name type="scientific">Synaphobranchus kaupii</name>
    <name type="common">Kaup's arrowtooth eel</name>
    <dbReference type="NCBI Taxonomy" id="118154"/>
    <lineage>
        <taxon>Eukaryota</taxon>
        <taxon>Metazoa</taxon>
        <taxon>Chordata</taxon>
        <taxon>Craniata</taxon>
        <taxon>Vertebrata</taxon>
        <taxon>Euteleostomi</taxon>
        <taxon>Actinopterygii</taxon>
        <taxon>Neopterygii</taxon>
        <taxon>Teleostei</taxon>
        <taxon>Anguilliformes</taxon>
        <taxon>Synaphobranchidae</taxon>
        <taxon>Synaphobranchus</taxon>
    </lineage>
</organism>
<name>A0A9Q1IT73_SYNKA</name>
<dbReference type="EMBL" id="JAINUF010000008">
    <property type="protein sequence ID" value="KAJ8351476.1"/>
    <property type="molecule type" value="Genomic_DNA"/>
</dbReference>
<reference evidence="1" key="1">
    <citation type="journal article" date="2023" name="Science">
        <title>Genome structures resolve the early diversification of teleost fishes.</title>
        <authorList>
            <person name="Parey E."/>
            <person name="Louis A."/>
            <person name="Montfort J."/>
            <person name="Bouchez O."/>
            <person name="Roques C."/>
            <person name="Iampietro C."/>
            <person name="Lluch J."/>
            <person name="Castinel A."/>
            <person name="Donnadieu C."/>
            <person name="Desvignes T."/>
            <person name="Floi Bucao C."/>
            <person name="Jouanno E."/>
            <person name="Wen M."/>
            <person name="Mejri S."/>
            <person name="Dirks R."/>
            <person name="Jansen H."/>
            <person name="Henkel C."/>
            <person name="Chen W.J."/>
            <person name="Zahm M."/>
            <person name="Cabau C."/>
            <person name="Klopp C."/>
            <person name="Thompson A.W."/>
            <person name="Robinson-Rechavi M."/>
            <person name="Braasch I."/>
            <person name="Lecointre G."/>
            <person name="Bobe J."/>
            <person name="Postlethwait J.H."/>
            <person name="Berthelot C."/>
            <person name="Roest Crollius H."/>
            <person name="Guiguen Y."/>
        </authorList>
    </citation>
    <scope>NUCLEOTIDE SEQUENCE</scope>
    <source>
        <strain evidence="1">WJC10195</strain>
    </source>
</reference>
<keyword evidence="2" id="KW-1185">Reference proteome</keyword>
<accession>A0A9Q1IT73</accession>